<dbReference type="KEGG" id="acz:Acaty_c1464"/>
<evidence type="ECO:0000256" key="7">
    <source>
        <dbReference type="SAM" id="Phobius"/>
    </source>
</evidence>
<feature type="domain" description="Mechanosensitive ion channel MscS C-terminal" evidence="9">
    <location>
        <begin position="644"/>
        <end position="726"/>
    </location>
</feature>
<accession>A0A059ZUR2</accession>
<evidence type="ECO:0000256" key="2">
    <source>
        <dbReference type="ARBA" id="ARBA00008017"/>
    </source>
</evidence>
<dbReference type="InterPro" id="IPR006686">
    <property type="entry name" value="MscS_channel_CS"/>
</dbReference>
<comment type="similarity">
    <text evidence="2">Belongs to the MscS (TC 1.A.23) family.</text>
</comment>
<keyword evidence="5 7" id="KW-1133">Transmembrane helix</keyword>
<dbReference type="AlphaFoldDB" id="A0A059ZUR2"/>
<feature type="transmembrane region" description="Helical" evidence="7">
    <location>
        <begin position="316"/>
        <end position="335"/>
    </location>
</feature>
<dbReference type="GO" id="GO:0005886">
    <property type="term" value="C:plasma membrane"/>
    <property type="evidence" value="ECO:0007669"/>
    <property type="project" value="UniProtKB-SubCell"/>
</dbReference>
<dbReference type="eggNOG" id="COG3264">
    <property type="taxonomic scope" value="Bacteria"/>
</dbReference>
<feature type="transmembrane region" description="Helical" evidence="7">
    <location>
        <begin position="374"/>
        <end position="396"/>
    </location>
</feature>
<dbReference type="SUPFAM" id="SSF82861">
    <property type="entry name" value="Mechanosensitive channel protein MscS (YggB), transmembrane region"/>
    <property type="match status" value="1"/>
</dbReference>
<dbReference type="Pfam" id="PF00924">
    <property type="entry name" value="MS_channel_2nd"/>
    <property type="match status" value="1"/>
</dbReference>
<dbReference type="Gene3D" id="1.10.287.1260">
    <property type="match status" value="1"/>
</dbReference>
<keyword evidence="3" id="KW-1003">Cell membrane</keyword>
<dbReference type="EMBL" id="CP005986">
    <property type="protein sequence ID" value="AIA55330.1"/>
    <property type="molecule type" value="Genomic_DNA"/>
</dbReference>
<sequence>MNARGVRIGIGLAWIALLLWVGITAVYAENAQFTSDSLELKRIHESLAHSTDPRQLGPWRNEVQGIIHQANVCIQEETADLDNIDKGLKVVGPFVAGEPKSLTQLRDSLLRQQRRASGRQAACKVLYVGGNDILNSIHKKELALRTRYLFQRGADIFGQWQGLRALPAKVWDQERDFWLYHDGKPILEQSPVQGALGVGLALYIVSALLRRRSRRQQRHLYPLVAPFGLGLLAWSLGVFYPLMVLLAGVWTSFIVLTWAFKALLRHLQGLPTRAQREAVLLRVLWRPLRFVLTLASFIGLYELLDRQASRAVLDNVALLTVFHLLVAVALLWLLWRARRFTFFRRHVLSQLLLVLSILATVALDLLGYVNLADFLFFGLSVSVVSLLLALILTWIVEDLSESENDDSGVIGDFLRRRLGFSPAEIIPWVTWIKALLFVAIWLGALIATLFGWGLSHSGLALVWHYFVQGYTVGGMHVEPFRWLIALALLILLFNINNWLQRQLSNRSRLFRHMDVGSRHSVLAILRYLGFLLAILVALSTAGVALHNLAIIAGALSVGIGFGLQNIVNNFVSGLILLLERPIRVGDWVKVGNTEGTVQRLSIRYTLILTFDRTEVFVPNSELISGQVTNWMYSNSVLRLMIPLQIDHDADIDRVRQILEEVGRKHPEVLQEDDPRGLPPTALLLDVSPSALVFYLRVYISDCNRSFLTQTELRAMAVEALHRNGIRLAHPQQDVHLVTEVGERGTNPYSVAPPS</sequence>
<evidence type="ECO:0000259" key="8">
    <source>
        <dbReference type="Pfam" id="PF00924"/>
    </source>
</evidence>
<dbReference type="PANTHER" id="PTHR30347">
    <property type="entry name" value="POTASSIUM CHANNEL RELATED"/>
    <property type="match status" value="1"/>
</dbReference>
<dbReference type="Proteomes" id="UP000005522">
    <property type="component" value="Chromosome"/>
</dbReference>
<dbReference type="SUPFAM" id="SSF82689">
    <property type="entry name" value="Mechanosensitive channel protein MscS (YggB), C-terminal domain"/>
    <property type="match status" value="1"/>
</dbReference>
<dbReference type="Gene3D" id="3.30.70.100">
    <property type="match status" value="1"/>
</dbReference>
<dbReference type="InterPro" id="IPR049278">
    <property type="entry name" value="MS_channel_C"/>
</dbReference>
<evidence type="ECO:0000313" key="11">
    <source>
        <dbReference type="Proteomes" id="UP000005522"/>
    </source>
</evidence>
<dbReference type="InterPro" id="IPR011066">
    <property type="entry name" value="MscS_channel_C_sf"/>
</dbReference>
<keyword evidence="6 7" id="KW-0472">Membrane</keyword>
<dbReference type="Gene3D" id="2.30.30.60">
    <property type="match status" value="1"/>
</dbReference>
<name>A0A059ZUR2_ACICK</name>
<evidence type="ECO:0000256" key="1">
    <source>
        <dbReference type="ARBA" id="ARBA00004651"/>
    </source>
</evidence>
<dbReference type="InterPro" id="IPR006685">
    <property type="entry name" value="MscS_channel_2nd"/>
</dbReference>
<feature type="transmembrane region" description="Helical" evidence="7">
    <location>
        <begin position="520"/>
        <end position="544"/>
    </location>
</feature>
<dbReference type="PROSITE" id="PS01246">
    <property type="entry name" value="UPF0003"/>
    <property type="match status" value="1"/>
</dbReference>
<dbReference type="InterPro" id="IPR023408">
    <property type="entry name" value="MscS_beta-dom_sf"/>
</dbReference>
<feature type="transmembrane region" description="Helical" evidence="7">
    <location>
        <begin position="480"/>
        <end position="499"/>
    </location>
</feature>
<comment type="subcellular location">
    <subcellularLocation>
        <location evidence="1">Cell membrane</location>
        <topology evidence="1">Multi-pass membrane protein</topology>
    </subcellularLocation>
</comment>
<dbReference type="Pfam" id="PF21082">
    <property type="entry name" value="MS_channel_3rd"/>
    <property type="match status" value="1"/>
</dbReference>
<dbReference type="HOGENOM" id="CLU_011796_1_0_6"/>
<organism evidence="10 11">
    <name type="scientific">Acidithiobacillus caldus (strain ATCC 51756 / DSM 8584 / KU)</name>
    <dbReference type="NCBI Taxonomy" id="637389"/>
    <lineage>
        <taxon>Bacteria</taxon>
        <taxon>Pseudomonadati</taxon>
        <taxon>Pseudomonadota</taxon>
        <taxon>Acidithiobacillia</taxon>
        <taxon>Acidithiobacillales</taxon>
        <taxon>Acidithiobacillaceae</taxon>
        <taxon>Acidithiobacillus</taxon>
    </lineage>
</organism>
<evidence type="ECO:0000256" key="3">
    <source>
        <dbReference type="ARBA" id="ARBA00022475"/>
    </source>
</evidence>
<dbReference type="PANTHER" id="PTHR30347:SF1">
    <property type="entry name" value="MECHANOSENSITIVE CHANNEL MSCK"/>
    <property type="match status" value="1"/>
</dbReference>
<feature type="transmembrane region" description="Helical" evidence="7">
    <location>
        <begin position="192"/>
        <end position="209"/>
    </location>
</feature>
<evidence type="ECO:0000313" key="10">
    <source>
        <dbReference type="EMBL" id="AIA55330.1"/>
    </source>
</evidence>
<proteinExistence type="inferred from homology"/>
<dbReference type="GeneID" id="92931663"/>
<reference evidence="10 11" key="1">
    <citation type="journal article" date="2009" name="J. Bacteriol.">
        <title>Draft genome sequence of the extremely acidophilic bacterium Acidithiobacillus caldus ATCC 51756 reveals metabolic versatility in the genus Acidithiobacillus.</title>
        <authorList>
            <person name="Valdes J."/>
            <person name="Quatrini R."/>
            <person name="Hallberg K."/>
            <person name="Dopson M."/>
            <person name="Valenzuela P.D."/>
            <person name="Holmes D.S."/>
        </authorList>
    </citation>
    <scope>NUCLEOTIDE SEQUENCE [LARGE SCALE GENOMIC DNA]</scope>
    <source>
        <strain evidence="11">ATCC 51756 / DSM 8584 / KU</strain>
    </source>
</reference>
<dbReference type="SUPFAM" id="SSF50182">
    <property type="entry name" value="Sm-like ribonucleoproteins"/>
    <property type="match status" value="1"/>
</dbReference>
<dbReference type="GO" id="GO:0008381">
    <property type="term" value="F:mechanosensitive monoatomic ion channel activity"/>
    <property type="evidence" value="ECO:0007669"/>
    <property type="project" value="UniProtKB-ARBA"/>
</dbReference>
<protein>
    <submittedName>
        <fullName evidence="10">Potassium efflux system KefA protein / Small-conductance mechanosensitive channel</fullName>
    </submittedName>
</protein>
<feature type="transmembrane region" description="Helical" evidence="7">
    <location>
        <begin position="221"/>
        <end position="239"/>
    </location>
</feature>
<gene>
    <name evidence="10" type="ORF">Acaty_c1464</name>
</gene>
<evidence type="ECO:0000256" key="6">
    <source>
        <dbReference type="ARBA" id="ARBA00023136"/>
    </source>
</evidence>
<evidence type="ECO:0000259" key="9">
    <source>
        <dbReference type="Pfam" id="PF21082"/>
    </source>
</evidence>
<feature type="transmembrane region" description="Helical" evidence="7">
    <location>
        <begin position="245"/>
        <end position="264"/>
    </location>
</feature>
<dbReference type="InterPro" id="IPR011014">
    <property type="entry name" value="MscS_channel_TM-2"/>
</dbReference>
<dbReference type="InterPro" id="IPR052702">
    <property type="entry name" value="MscS-like_channel"/>
</dbReference>
<feature type="transmembrane region" description="Helical" evidence="7">
    <location>
        <begin position="550"/>
        <end position="578"/>
    </location>
</feature>
<feature type="transmembrane region" description="Helical" evidence="7">
    <location>
        <begin position="425"/>
        <end position="452"/>
    </location>
</feature>
<dbReference type="InterPro" id="IPR010920">
    <property type="entry name" value="LSM_dom_sf"/>
</dbReference>
<feature type="transmembrane region" description="Helical" evidence="7">
    <location>
        <begin position="347"/>
        <end position="368"/>
    </location>
</feature>
<evidence type="ECO:0000256" key="4">
    <source>
        <dbReference type="ARBA" id="ARBA00022692"/>
    </source>
</evidence>
<feature type="transmembrane region" description="Helical" evidence="7">
    <location>
        <begin position="284"/>
        <end position="304"/>
    </location>
</feature>
<dbReference type="RefSeq" id="WP_004872327.1">
    <property type="nucleotide sequence ID" value="NZ_CP005986.1"/>
</dbReference>
<evidence type="ECO:0000256" key="5">
    <source>
        <dbReference type="ARBA" id="ARBA00022989"/>
    </source>
</evidence>
<keyword evidence="4 7" id="KW-0812">Transmembrane</keyword>
<feature type="domain" description="Mechanosensitive ion channel MscS" evidence="8">
    <location>
        <begin position="565"/>
        <end position="630"/>
    </location>
</feature>